<dbReference type="PROSITE" id="PS51217">
    <property type="entry name" value="UVRD_HELICASE_CTER"/>
    <property type="match status" value="1"/>
</dbReference>
<dbReference type="PANTHER" id="PTHR11070:SF2">
    <property type="entry name" value="ATP-DEPENDENT DNA HELICASE SRS2"/>
    <property type="match status" value="1"/>
</dbReference>
<dbReference type="Pfam" id="PF13361">
    <property type="entry name" value="UvrD_C"/>
    <property type="match status" value="1"/>
</dbReference>
<evidence type="ECO:0000256" key="1">
    <source>
        <dbReference type="ARBA" id="ARBA00022722"/>
    </source>
</evidence>
<dbReference type="RefSeq" id="WP_045960861.1">
    <property type="nucleotide sequence ID" value="NZ_JMTK01000002.1"/>
</dbReference>
<evidence type="ECO:0000256" key="6">
    <source>
        <dbReference type="ARBA" id="ARBA00022839"/>
    </source>
</evidence>
<evidence type="ECO:0000259" key="17">
    <source>
        <dbReference type="PROSITE" id="PS51217"/>
    </source>
</evidence>
<dbReference type="GO" id="GO:0000725">
    <property type="term" value="P:recombinational repair"/>
    <property type="evidence" value="ECO:0007669"/>
    <property type="project" value="TreeGrafter"/>
</dbReference>
<dbReference type="EC" id="5.6.2.4" evidence="12"/>
<sequence>MMHLNSSQNNSNITDWITWTKSQQLLASDPTRSAWVSANAGSGKTHILVQRVLRLLLSGANPSALLCLTHTKAAAAEMSHRVFEIITEWSHLSDEQLSVEITKIQGIKQNESDISKARLLLVKILETPNGLKVQTIHSFCESLIRQFPLESNITGDFSVLDGDQSKKPIEEAKKSTIASILLDDNVEFKQALDDILNSYNDINLEDLMSDIISNRSALNRFSSFAKSYGGEEKLLKDRFDLPPNESYEKIYQDMWPLPHLRESDIKQYVFLAITKQMLKKANILKKLSQDKSIEERFYLLLSFFLTEEFKPYTHTTMMTASAAKKSPDLKEKIIKSQKEFILIWERLKTYKIFSATLASLTLAKHLNFHYDKLKKKNFFLDFEDLIVYTRDLLKKRDISAWIRYKIDQEINHILIDEVQDTSLSQWEIIRSLTEDFFIGGNVYSNPRTLFAVGDEKQSIFSFHGAEPKRFFHEKTINKERIISAGQKFSTIQLPLSFRSTPEILAAVDKVFSTSENAQGLTEDKQQILHRSNRIGHAGNVQLWEKVISKPNTKQEDWISCFDSVPEETSASILARRIAYTISKMIRSDTIINNGKKRPVHAKDILILVRKRKNNPFIAFLTRFLINDHKISVVSNDRFVLTDHLAIKDLMALGNFIISQEDDLSLVSLLKSPIFNLSENDIFEICTKRHETETIYAYIQKLANHGISKCCHIVQYMQELICIYQSCSPYDFFTLILGAKKGRKQFISRFGIEVVDVLNEFLNFTLRNEQKNCSTLQELIFDLEHYPPTLKKESVNRNEVRIMTVHSAKGLESPVVFLVDTGSEVFSSNHIKKIHISPSSDDCPGTPIWIPQQFLRNKIVSDLIQDLKKSAQEENNRLLYVGMTRASDKLIICSHSNASNENKSNQRTWYNMVYESFYEDTQVKEVKLKNPTNKDEWLAYEWCLPNTENIQVEEEPITAQSNREEKIPEKLFTPIKNEMETFYVLNPSMLNLKDKAIPEKLLPDNTCLKRGQIIHQLLQVIFTLPEEKRDQYILSYCKKNANFLFVEEDNNLLISIKALLKDPIMSTAMSSDSYAEVSVSGKIHLSKKDVLISGRIDQIAISQKNVFIFEYKTHPLLPKGVEYIPSSHITQLAIYEKVLKNLYPDKSLICLLIYISGPKIFMIPQEKLDQSFMEIEDKIS</sequence>
<feature type="domain" description="UvrD-like helicase ATP-binding" evidence="16">
    <location>
        <begin position="17"/>
        <end position="500"/>
    </location>
</feature>
<keyword evidence="7 15" id="KW-0067">ATP-binding</keyword>
<evidence type="ECO:0000256" key="7">
    <source>
        <dbReference type="ARBA" id="ARBA00022840"/>
    </source>
</evidence>
<evidence type="ECO:0000256" key="11">
    <source>
        <dbReference type="ARBA" id="ARBA00034617"/>
    </source>
</evidence>
<evidence type="ECO:0000256" key="12">
    <source>
        <dbReference type="ARBA" id="ARBA00034808"/>
    </source>
</evidence>
<keyword evidence="8" id="KW-0238">DNA-binding</keyword>
<dbReference type="InterPro" id="IPR027417">
    <property type="entry name" value="P-loop_NTPase"/>
</dbReference>
<keyword evidence="3" id="KW-0227">DNA damage</keyword>
<keyword evidence="19" id="KW-1185">Reference proteome</keyword>
<dbReference type="GO" id="GO:0033202">
    <property type="term" value="C:DNA helicase complex"/>
    <property type="evidence" value="ECO:0007669"/>
    <property type="project" value="TreeGrafter"/>
</dbReference>
<name>A0A0F4VHJ9_9HYPH</name>
<dbReference type="GO" id="GO:0005829">
    <property type="term" value="C:cytosol"/>
    <property type="evidence" value="ECO:0007669"/>
    <property type="project" value="TreeGrafter"/>
</dbReference>
<evidence type="ECO:0000313" key="18">
    <source>
        <dbReference type="EMBL" id="KJZ82167.1"/>
    </source>
</evidence>
<dbReference type="Proteomes" id="UP000033731">
    <property type="component" value="Unassembled WGS sequence"/>
</dbReference>
<comment type="catalytic activity">
    <reaction evidence="11">
        <text>Couples ATP hydrolysis with the unwinding of duplex DNA by translocating in the 3'-5' direction.</text>
        <dbReference type="EC" id="5.6.2.4"/>
    </reaction>
</comment>
<evidence type="ECO:0000256" key="2">
    <source>
        <dbReference type="ARBA" id="ARBA00022741"/>
    </source>
</evidence>
<dbReference type="AlphaFoldDB" id="A0A0F4VHJ9"/>
<protein>
    <recommendedName>
        <fullName evidence="12">DNA 3'-5' helicase</fullName>
        <ecNumber evidence="12">5.6.2.4</ecNumber>
    </recommendedName>
    <alternativeName>
        <fullName evidence="13">DNA 3'-5' helicase II</fullName>
    </alternativeName>
</protein>
<dbReference type="EMBL" id="JMTK01000002">
    <property type="protein sequence ID" value="KJZ82167.1"/>
    <property type="molecule type" value="Genomic_DNA"/>
</dbReference>
<dbReference type="GO" id="GO:0004527">
    <property type="term" value="F:exonuclease activity"/>
    <property type="evidence" value="ECO:0007669"/>
    <property type="project" value="UniProtKB-KW"/>
</dbReference>
<dbReference type="GO" id="GO:0005524">
    <property type="term" value="F:ATP binding"/>
    <property type="evidence" value="ECO:0007669"/>
    <property type="project" value="UniProtKB-UniRule"/>
</dbReference>
<accession>A0A0F4VHJ9</accession>
<keyword evidence="6" id="KW-0269">Exonuclease</keyword>
<keyword evidence="9" id="KW-0234">DNA repair</keyword>
<keyword evidence="1" id="KW-0540">Nuclease</keyword>
<dbReference type="GO" id="GO:0043138">
    <property type="term" value="F:3'-5' DNA helicase activity"/>
    <property type="evidence" value="ECO:0007669"/>
    <property type="project" value="UniProtKB-EC"/>
</dbReference>
<dbReference type="InterPro" id="IPR000212">
    <property type="entry name" value="DNA_helicase_UvrD/REP"/>
</dbReference>
<reference evidence="18 19" key="1">
    <citation type="journal article" date="2015" name="Phytopathology">
        <title>Genomes of Candidatus Liberibacter solanacearum haplotype A from New Zealand and the USA suggest significant genome plasticity in the species.</title>
        <authorList>
            <person name="Thompson S.M."/>
            <person name="Johnson C.P."/>
            <person name="Lu A.Y."/>
            <person name="Frampton R.A."/>
            <person name="Sullivan K.L."/>
            <person name="Fiers M.W."/>
            <person name="Crowhurst R.N."/>
            <person name="Pitman A.R."/>
            <person name="Scott I."/>
            <person name="Gudmestad N.C."/>
            <person name="Smith G.R."/>
        </authorList>
    </citation>
    <scope>NUCLEOTIDE SEQUENCE [LARGE SCALE GENOMIC DNA]</scope>
    <source>
        <strain evidence="18 19">LsoNZ1</strain>
    </source>
</reference>
<evidence type="ECO:0000256" key="3">
    <source>
        <dbReference type="ARBA" id="ARBA00022763"/>
    </source>
</evidence>
<dbReference type="PANTHER" id="PTHR11070">
    <property type="entry name" value="UVRD / RECB / PCRA DNA HELICASE FAMILY MEMBER"/>
    <property type="match status" value="1"/>
</dbReference>
<dbReference type="PATRIC" id="fig|556287.8.peg.905"/>
<dbReference type="InterPro" id="IPR014151">
    <property type="entry name" value="DNA_helicase_AddA"/>
</dbReference>
<gene>
    <name evidence="18" type="ORF">DJ66_0902</name>
</gene>
<keyword evidence="2 15" id="KW-0547">Nucleotide-binding</keyword>
<dbReference type="InterPro" id="IPR014017">
    <property type="entry name" value="DNA_helicase_UvrD-like_C"/>
</dbReference>
<evidence type="ECO:0000256" key="10">
    <source>
        <dbReference type="ARBA" id="ARBA00023235"/>
    </source>
</evidence>
<evidence type="ECO:0000259" key="16">
    <source>
        <dbReference type="PROSITE" id="PS51198"/>
    </source>
</evidence>
<dbReference type="Gene3D" id="1.10.486.10">
    <property type="entry name" value="PCRA, domain 4"/>
    <property type="match status" value="1"/>
</dbReference>
<evidence type="ECO:0000256" key="14">
    <source>
        <dbReference type="ARBA" id="ARBA00048988"/>
    </source>
</evidence>
<dbReference type="Gene3D" id="3.90.320.10">
    <property type="match status" value="1"/>
</dbReference>
<evidence type="ECO:0000256" key="15">
    <source>
        <dbReference type="PROSITE-ProRule" id="PRU00560"/>
    </source>
</evidence>
<comment type="catalytic activity">
    <reaction evidence="14">
        <text>ATP + H2O = ADP + phosphate + H(+)</text>
        <dbReference type="Rhea" id="RHEA:13065"/>
        <dbReference type="ChEBI" id="CHEBI:15377"/>
        <dbReference type="ChEBI" id="CHEBI:15378"/>
        <dbReference type="ChEBI" id="CHEBI:30616"/>
        <dbReference type="ChEBI" id="CHEBI:43474"/>
        <dbReference type="ChEBI" id="CHEBI:456216"/>
        <dbReference type="EC" id="5.6.2.4"/>
    </reaction>
</comment>
<evidence type="ECO:0000256" key="5">
    <source>
        <dbReference type="ARBA" id="ARBA00022806"/>
    </source>
</evidence>
<dbReference type="InterPro" id="IPR014016">
    <property type="entry name" value="UvrD-like_ATP-bd"/>
</dbReference>
<evidence type="ECO:0000313" key="19">
    <source>
        <dbReference type="Proteomes" id="UP000033731"/>
    </source>
</evidence>
<evidence type="ECO:0000256" key="4">
    <source>
        <dbReference type="ARBA" id="ARBA00022801"/>
    </source>
</evidence>
<dbReference type="Gene3D" id="3.40.50.300">
    <property type="entry name" value="P-loop containing nucleotide triphosphate hydrolases"/>
    <property type="match status" value="4"/>
</dbReference>
<evidence type="ECO:0000256" key="8">
    <source>
        <dbReference type="ARBA" id="ARBA00023125"/>
    </source>
</evidence>
<comment type="caution">
    <text evidence="18">The sequence shown here is derived from an EMBL/GenBank/DDBJ whole genome shotgun (WGS) entry which is preliminary data.</text>
</comment>
<keyword evidence="10" id="KW-0413">Isomerase</keyword>
<dbReference type="Pfam" id="PF00580">
    <property type="entry name" value="UvrD-helicase"/>
    <property type="match status" value="1"/>
</dbReference>
<keyword evidence="5 15" id="KW-0347">Helicase</keyword>
<dbReference type="PROSITE" id="PS51198">
    <property type="entry name" value="UVRD_HELICASE_ATP_BIND"/>
    <property type="match status" value="1"/>
</dbReference>
<dbReference type="SUPFAM" id="SSF52540">
    <property type="entry name" value="P-loop containing nucleoside triphosphate hydrolases"/>
    <property type="match status" value="1"/>
</dbReference>
<feature type="domain" description="UvrD-like helicase C-terminal" evidence="17">
    <location>
        <begin position="525"/>
        <end position="809"/>
    </location>
</feature>
<organism evidence="18 19">
    <name type="scientific">Candidatus Liberibacter solanacearum</name>
    <dbReference type="NCBI Taxonomy" id="556287"/>
    <lineage>
        <taxon>Bacteria</taxon>
        <taxon>Pseudomonadati</taxon>
        <taxon>Pseudomonadota</taxon>
        <taxon>Alphaproteobacteria</taxon>
        <taxon>Hyphomicrobiales</taxon>
        <taxon>Rhizobiaceae</taxon>
        <taxon>Liberibacter</taxon>
    </lineage>
</organism>
<dbReference type="NCBIfam" id="TIGR02784">
    <property type="entry name" value="addA_alphas"/>
    <property type="match status" value="1"/>
</dbReference>
<dbReference type="GO" id="GO:0003677">
    <property type="term" value="F:DNA binding"/>
    <property type="evidence" value="ECO:0007669"/>
    <property type="project" value="UniProtKB-KW"/>
</dbReference>
<proteinExistence type="predicted"/>
<evidence type="ECO:0000256" key="9">
    <source>
        <dbReference type="ARBA" id="ARBA00023204"/>
    </source>
</evidence>
<evidence type="ECO:0000256" key="13">
    <source>
        <dbReference type="ARBA" id="ARBA00034923"/>
    </source>
</evidence>
<keyword evidence="4 15" id="KW-0378">Hydrolase</keyword>
<dbReference type="InterPro" id="IPR011604">
    <property type="entry name" value="PDDEXK-like_dom_sf"/>
</dbReference>
<feature type="binding site" evidence="15">
    <location>
        <begin position="38"/>
        <end position="45"/>
    </location>
    <ligand>
        <name>ATP</name>
        <dbReference type="ChEBI" id="CHEBI:30616"/>
    </ligand>
</feature>